<gene>
    <name evidence="2" type="ORF">CC77DRAFT_1100899</name>
</gene>
<keyword evidence="3" id="KW-1185">Reference proteome</keyword>
<proteinExistence type="predicted"/>
<dbReference type="VEuPathDB" id="FungiDB:CC77DRAFT_1100899"/>
<evidence type="ECO:0008006" key="4">
    <source>
        <dbReference type="Google" id="ProtNLM"/>
    </source>
</evidence>
<feature type="chain" id="PRO_5008058842" description="ShKT domain-containing protein" evidence="1">
    <location>
        <begin position="19"/>
        <end position="94"/>
    </location>
</feature>
<sequence length="94" mass="10118">MKFATSILTLALAALTVATPLANPSPVADPVAAPQVTPPPVDKPNCRDCDNNFTKCRLSKSCWFNPQACDQTCRADTCRLFDGFCKANCGYTNC</sequence>
<evidence type="ECO:0000313" key="2">
    <source>
        <dbReference type="EMBL" id="OAG13283.1"/>
    </source>
</evidence>
<keyword evidence="1" id="KW-0732">Signal</keyword>
<protein>
    <recommendedName>
        <fullName evidence="4">ShKT domain-containing protein</fullName>
    </recommendedName>
</protein>
<organism evidence="2 3">
    <name type="scientific">Alternaria alternata</name>
    <name type="common">Alternaria rot fungus</name>
    <name type="synonym">Torula alternata</name>
    <dbReference type="NCBI Taxonomy" id="5599"/>
    <lineage>
        <taxon>Eukaryota</taxon>
        <taxon>Fungi</taxon>
        <taxon>Dikarya</taxon>
        <taxon>Ascomycota</taxon>
        <taxon>Pezizomycotina</taxon>
        <taxon>Dothideomycetes</taxon>
        <taxon>Pleosporomycetidae</taxon>
        <taxon>Pleosporales</taxon>
        <taxon>Pleosporineae</taxon>
        <taxon>Pleosporaceae</taxon>
        <taxon>Alternaria</taxon>
        <taxon>Alternaria sect. Alternaria</taxon>
        <taxon>Alternaria alternata complex</taxon>
    </lineage>
</organism>
<evidence type="ECO:0000313" key="3">
    <source>
        <dbReference type="Proteomes" id="UP000077248"/>
    </source>
</evidence>
<dbReference type="AlphaFoldDB" id="A0A177D0R4"/>
<dbReference type="OMA" id="DPMACSK"/>
<dbReference type="Proteomes" id="UP000077248">
    <property type="component" value="Unassembled WGS sequence"/>
</dbReference>
<dbReference type="EMBL" id="KV441516">
    <property type="protein sequence ID" value="OAG13283.1"/>
    <property type="molecule type" value="Genomic_DNA"/>
</dbReference>
<dbReference type="RefSeq" id="XP_018378704.1">
    <property type="nucleotide sequence ID" value="XM_018530100.1"/>
</dbReference>
<feature type="signal peptide" evidence="1">
    <location>
        <begin position="1"/>
        <end position="18"/>
    </location>
</feature>
<evidence type="ECO:0000256" key="1">
    <source>
        <dbReference type="SAM" id="SignalP"/>
    </source>
</evidence>
<accession>A0A177D0R4</accession>
<reference evidence="2 3" key="1">
    <citation type="submission" date="2016-05" db="EMBL/GenBank/DDBJ databases">
        <title>Comparative analysis of secretome profiles of manganese(II)-oxidizing ascomycete fungi.</title>
        <authorList>
            <consortium name="DOE Joint Genome Institute"/>
            <person name="Zeiner C.A."/>
            <person name="Purvine S.O."/>
            <person name="Zink E.M."/>
            <person name="Wu S."/>
            <person name="Pasa-Tolic L."/>
            <person name="Chaput D.L."/>
            <person name="Haridas S."/>
            <person name="Grigoriev I.V."/>
            <person name="Santelli C.M."/>
            <person name="Hansel C.M."/>
        </authorList>
    </citation>
    <scope>NUCLEOTIDE SEQUENCE [LARGE SCALE GENOMIC DNA]</scope>
    <source>
        <strain evidence="2 3">SRC1lrK2f</strain>
    </source>
</reference>
<name>A0A177D0R4_ALTAL</name>
<dbReference type="GeneID" id="29115694"/>
<dbReference type="KEGG" id="aalt:CC77DRAFT_1100899"/>